<dbReference type="AlphaFoldDB" id="A0A841YFU0"/>
<dbReference type="PANTHER" id="PTHR23403">
    <property type="entry name" value="TREHALASE"/>
    <property type="match status" value="1"/>
</dbReference>
<dbReference type="GO" id="GO:0004558">
    <property type="term" value="F:alpha-1,4-glucosidase activity"/>
    <property type="evidence" value="ECO:0007669"/>
    <property type="project" value="UniProtKB-EC"/>
</dbReference>
<dbReference type="PANTHER" id="PTHR23403:SF1">
    <property type="entry name" value="TREHALASE"/>
    <property type="match status" value="1"/>
</dbReference>
<dbReference type="InterPro" id="IPR048450">
    <property type="entry name" value="YgjK_N"/>
</dbReference>
<comment type="caution">
    <text evidence="4">The sequence shown here is derived from an EMBL/GenBank/DDBJ whole genome shotgun (WGS) entry which is preliminary data.</text>
</comment>
<dbReference type="Pfam" id="PF22422">
    <property type="entry name" value="MGH1-like_GH"/>
    <property type="match status" value="1"/>
</dbReference>
<dbReference type="EMBL" id="JAARPY010000009">
    <property type="protein sequence ID" value="MBC1399110.1"/>
    <property type="molecule type" value="Genomic_DNA"/>
</dbReference>
<sequence length="775" mass="88120">MKKILFVLLSLVIMLGLTNSYVEASESTYKNEKPKISNFKNVIDVSATPNADIYGNYDTNHFNQFSDLGAWHSYYFPDENSTDLLGGFAGPVIIGEEYPANLAQTFDQIELTNNDTKSVYDLSKATTDMAYYPGKLVQKYQMDDMTLQLTLIYVSNRSAMIKTAITNHTKKPLNLSIAWKGTLLNKLSDGDKTLDLKQTLSSSENGVEVNFSDIREVWNFFSTTETKYSIYHEIPVNTEVSGNTYQSKVEKPITISPKKVFKTYSVESYTFTNKELQDEKTKRDSYIKNQAKIMKDNKKRWQGYLDKAFANNAKNKYPEYQNAVVKSVETLTTNWLSPAGAIQHDGIVPSTSYKWFNGLWAWDSWKEAVATAKFNPQLAENSIRALFDYQIKENDAVLPQDEGAIIDAIFYNKTPERGGDGGNWNERNSKPPLSAWAVWNVYQSTKDKAFLEEMYPKLVKYHEWWYKNRDHNANGIAEYGSMISDANWKKDDSGKNLKDKNGQLVLDDEAVIEAAAWESGMDNAVRFDKEGQGEKDPGVQVLENKDENNKLVGYSINQESVDLNAYLYAEKGFLASIANVLDKQKAVDKYKKEAKKVKSYIEKNMYDKKTGFYYDLQIKDQSSKTQLLTNRGKGTEGWMPLWAKLSSDEKAESVMGNMMDKDKFNTYVPFPTASKDNKRFSATEYWRGPVWLDQALFGVEALQNYGYSSEAKFMTKNLFNHANGLMGNGPIHENYDPLTGDGLSTKNFSWSAASYYLLYENVLVNNQTTSQTGIK</sequence>
<reference evidence="4 5" key="1">
    <citation type="submission" date="2020-03" db="EMBL/GenBank/DDBJ databases">
        <title>Soil Listeria distribution.</title>
        <authorList>
            <person name="Liao J."/>
            <person name="Wiedmann M."/>
        </authorList>
    </citation>
    <scope>NUCLEOTIDE SEQUENCE [LARGE SCALE GENOMIC DNA]</scope>
    <source>
        <strain evidence="4 5">FSL L7-1645</strain>
    </source>
</reference>
<dbReference type="InterPro" id="IPR012341">
    <property type="entry name" value="6hp_glycosidase-like_sf"/>
</dbReference>
<feature type="chain" id="PRO_5032382717" evidence="1">
    <location>
        <begin position="25"/>
        <end position="775"/>
    </location>
</feature>
<dbReference type="InterPro" id="IPR008928">
    <property type="entry name" value="6-hairpin_glycosidase_sf"/>
</dbReference>
<dbReference type="Gene3D" id="1.50.10.10">
    <property type="match status" value="1"/>
</dbReference>
<dbReference type="Gene3D" id="3.30.1390.40">
    <property type="entry name" value="Ribosomal protein L30p/L7e"/>
    <property type="match status" value="1"/>
</dbReference>
<dbReference type="EC" id="3.2.1.20" evidence="4"/>
<dbReference type="RefSeq" id="WP_115095949.1">
    <property type="nucleotide sequence ID" value="NZ_JAARPY010000009.1"/>
</dbReference>
<protein>
    <submittedName>
        <fullName evidence="4">Alpha-glucosidase</fullName>
        <ecNumber evidence="4">3.2.1.20</ecNumber>
    </submittedName>
</protein>
<evidence type="ECO:0000313" key="5">
    <source>
        <dbReference type="Proteomes" id="UP000571128"/>
    </source>
</evidence>
<keyword evidence="1" id="KW-0732">Signal</keyword>
<keyword evidence="4" id="KW-0378">Hydrolase</keyword>
<accession>A0A841YFU0</accession>
<evidence type="ECO:0000256" key="1">
    <source>
        <dbReference type="SAM" id="SignalP"/>
    </source>
</evidence>
<dbReference type="NCBIfam" id="NF007525">
    <property type="entry name" value="PRK10137.1"/>
    <property type="match status" value="1"/>
</dbReference>
<feature type="signal peptide" evidence="1">
    <location>
        <begin position="1"/>
        <end position="24"/>
    </location>
</feature>
<dbReference type="GO" id="GO:0005993">
    <property type="term" value="P:trehalose catabolic process"/>
    <property type="evidence" value="ECO:0007669"/>
    <property type="project" value="TreeGrafter"/>
</dbReference>
<proteinExistence type="predicted"/>
<dbReference type="InterPro" id="IPR001661">
    <property type="entry name" value="Glyco_hydro_37"/>
</dbReference>
<evidence type="ECO:0000259" key="3">
    <source>
        <dbReference type="Pfam" id="PF22422"/>
    </source>
</evidence>
<dbReference type="SUPFAM" id="SSF48208">
    <property type="entry name" value="Six-hairpin glycosidases"/>
    <property type="match status" value="1"/>
</dbReference>
<dbReference type="Gene3D" id="2.70.98.50">
    <property type="entry name" value="putative glycoside hydrolase family protein from bacillus halodurans"/>
    <property type="match status" value="1"/>
</dbReference>
<dbReference type="Pfam" id="PF21152">
    <property type="entry name" value="YgjK_N"/>
    <property type="match status" value="1"/>
</dbReference>
<dbReference type="InterPro" id="IPR054491">
    <property type="entry name" value="MGH1-like_GH"/>
</dbReference>
<evidence type="ECO:0000259" key="2">
    <source>
        <dbReference type="Pfam" id="PF21152"/>
    </source>
</evidence>
<name>A0A841YFU0_9LIST</name>
<feature type="domain" description="Mannosylglycerate hydrolase MGH1-like glycoside hydrolase" evidence="3">
    <location>
        <begin position="359"/>
        <end position="751"/>
    </location>
</feature>
<gene>
    <name evidence="4" type="primary">ygjK</name>
    <name evidence="4" type="ORF">HB844_09540</name>
</gene>
<keyword evidence="4" id="KW-0326">Glycosidase</keyword>
<dbReference type="Proteomes" id="UP000571128">
    <property type="component" value="Unassembled WGS sequence"/>
</dbReference>
<evidence type="ECO:0000313" key="4">
    <source>
        <dbReference type="EMBL" id="MBC1399110.1"/>
    </source>
</evidence>
<feature type="domain" description="Glucosidase YgjK N-terminal" evidence="2">
    <location>
        <begin position="54"/>
        <end position="302"/>
    </location>
</feature>
<dbReference type="GO" id="GO:0004555">
    <property type="term" value="F:alpha,alpha-trehalase activity"/>
    <property type="evidence" value="ECO:0007669"/>
    <property type="project" value="InterPro"/>
</dbReference>
<organism evidence="4 5">
    <name type="scientific">Listeria fleischmannii</name>
    <dbReference type="NCBI Taxonomy" id="1069827"/>
    <lineage>
        <taxon>Bacteria</taxon>
        <taxon>Bacillati</taxon>
        <taxon>Bacillota</taxon>
        <taxon>Bacilli</taxon>
        <taxon>Bacillales</taxon>
        <taxon>Listeriaceae</taxon>
        <taxon>Listeria</taxon>
    </lineage>
</organism>